<gene>
    <name evidence="1" type="ORF">METZ01_LOCUS25906</name>
</gene>
<accession>A0A381Q176</accession>
<dbReference type="Gene3D" id="2.40.400.10">
    <property type="entry name" value="Acetoacetate decarboxylase-like"/>
    <property type="match status" value="1"/>
</dbReference>
<organism evidence="1">
    <name type="scientific">marine metagenome</name>
    <dbReference type="NCBI Taxonomy" id="408172"/>
    <lineage>
        <taxon>unclassified sequences</taxon>
        <taxon>metagenomes</taxon>
        <taxon>ecological metagenomes</taxon>
    </lineage>
</organism>
<reference evidence="1" key="1">
    <citation type="submission" date="2018-05" db="EMBL/GenBank/DDBJ databases">
        <authorList>
            <person name="Lanie J.A."/>
            <person name="Ng W.-L."/>
            <person name="Kazmierczak K.M."/>
            <person name="Andrzejewski T.M."/>
            <person name="Davidsen T.M."/>
            <person name="Wayne K.J."/>
            <person name="Tettelin H."/>
            <person name="Glass J.I."/>
            <person name="Rusch D."/>
            <person name="Podicherti R."/>
            <person name="Tsui H.-C.T."/>
            <person name="Winkler M.E."/>
        </authorList>
    </citation>
    <scope>NUCLEOTIDE SEQUENCE</scope>
</reference>
<dbReference type="InterPro" id="IPR010451">
    <property type="entry name" value="Acetoacetate_decarboxylase"/>
</dbReference>
<feature type="non-terminal residue" evidence="1">
    <location>
        <position position="1"/>
    </location>
</feature>
<name>A0A381Q176_9ZZZZ</name>
<protein>
    <recommendedName>
        <fullName evidence="2">Acetoacetate decarboxylase</fullName>
    </recommendedName>
</protein>
<dbReference type="InterPro" id="IPR023375">
    <property type="entry name" value="ADC_dom_sf"/>
</dbReference>
<dbReference type="EMBL" id="UINC01001166">
    <property type="protein sequence ID" value="SUZ73052.1"/>
    <property type="molecule type" value="Genomic_DNA"/>
</dbReference>
<dbReference type="SUPFAM" id="SSF160104">
    <property type="entry name" value="Acetoacetate decarboxylase-like"/>
    <property type="match status" value="1"/>
</dbReference>
<sequence length="264" mass="29199">VAELKGFTFPRSATGMSSLVPEPPWHYSGDMLTVEFRADPAAVAELLPEPLHLAEEDPGAVAVVWADWQSCSDGFGELLDPERAQYKECFVVVRCRYLGQHYSRCVYIWVDKDFAMVRGHVQGYPKKLGDIWMTRPVTVGRAGPRLEPDGRFGATCSATGRRLVEAQFTITGPSDDAGFVNALPMVHHRFMPAIESDGTDSLAELVTMRGYDTEIGPAFTGEAEIEFFDSPVEELTRLAPREMIAGYWRNVGTSWNGGTTLESD</sequence>
<evidence type="ECO:0008006" key="2">
    <source>
        <dbReference type="Google" id="ProtNLM"/>
    </source>
</evidence>
<dbReference type="GO" id="GO:0016829">
    <property type="term" value="F:lyase activity"/>
    <property type="evidence" value="ECO:0007669"/>
    <property type="project" value="InterPro"/>
</dbReference>
<proteinExistence type="predicted"/>
<dbReference type="AlphaFoldDB" id="A0A381Q176"/>
<evidence type="ECO:0000313" key="1">
    <source>
        <dbReference type="EMBL" id="SUZ73052.1"/>
    </source>
</evidence>
<dbReference type="Pfam" id="PF06314">
    <property type="entry name" value="ADC"/>
    <property type="match status" value="1"/>
</dbReference>